<reference evidence="1" key="2">
    <citation type="submission" date="2023-03" db="EMBL/GenBank/DDBJ databases">
        <authorList>
            <person name="Inwood S.N."/>
            <person name="Skelly J.G."/>
            <person name="Guhlin J."/>
            <person name="Harrop T.W.R."/>
            <person name="Goldson S.G."/>
            <person name="Dearden P.K."/>
        </authorList>
    </citation>
    <scope>NUCLEOTIDE SEQUENCE</scope>
    <source>
        <strain evidence="1">Irish</strain>
        <tissue evidence="1">Whole body</tissue>
    </source>
</reference>
<protein>
    <recommendedName>
        <fullName evidence="3">Transcription termination factor 5, mitochondrial-like</fullName>
    </recommendedName>
</protein>
<dbReference type="EMBL" id="JAQQBS010001424">
    <property type="protein sequence ID" value="KAK0159383.1"/>
    <property type="molecule type" value="Genomic_DNA"/>
</dbReference>
<reference evidence="1" key="1">
    <citation type="journal article" date="2023" name="bioRxiv">
        <title>Scaffold-level genome assemblies of two parasitoid biocontrol wasps reveal the parthenogenesis mechanism and an associated novel virus.</title>
        <authorList>
            <person name="Inwood S."/>
            <person name="Skelly J."/>
            <person name="Guhlin J."/>
            <person name="Harrop T."/>
            <person name="Goldson S."/>
            <person name="Dearden P."/>
        </authorList>
    </citation>
    <scope>NUCLEOTIDE SEQUENCE</scope>
    <source>
        <strain evidence="1">Irish</strain>
        <tissue evidence="1">Whole body</tissue>
    </source>
</reference>
<organism evidence="1 2">
    <name type="scientific">Microctonus aethiopoides</name>
    <dbReference type="NCBI Taxonomy" id="144406"/>
    <lineage>
        <taxon>Eukaryota</taxon>
        <taxon>Metazoa</taxon>
        <taxon>Ecdysozoa</taxon>
        <taxon>Arthropoda</taxon>
        <taxon>Hexapoda</taxon>
        <taxon>Insecta</taxon>
        <taxon>Pterygota</taxon>
        <taxon>Neoptera</taxon>
        <taxon>Endopterygota</taxon>
        <taxon>Hymenoptera</taxon>
        <taxon>Apocrita</taxon>
        <taxon>Ichneumonoidea</taxon>
        <taxon>Braconidae</taxon>
        <taxon>Euphorinae</taxon>
        <taxon>Microctonus</taxon>
    </lineage>
</organism>
<evidence type="ECO:0008006" key="3">
    <source>
        <dbReference type="Google" id="ProtNLM"/>
    </source>
</evidence>
<dbReference type="Proteomes" id="UP001168990">
    <property type="component" value="Unassembled WGS sequence"/>
</dbReference>
<accession>A0AA39C7P1</accession>
<proteinExistence type="predicted"/>
<sequence length="515" mass="61323">MQLIRKPKYLLKFMFNYNENRYISQMKSTLLDKNLYSDEKKTKIKRYTRLFIDEIGMKESEVKYLLRNNDKIFEIDENRILQNIRICKSQKIDVLRNENDIEFLFLNEEVLTSRILILREIGAKYINTAMIMSLASNVPMILFKAFTGISKDEDVAKNLYSYLHKPPSDIPPLENINDYMTVSYFRQRCLSHYLQWRFQLSNTSEKKINIVASRLKNKTFSSIKYSFDVLHEDGKMPIQKIWKYSCLQKSSENDLKILLNEIRTICDISFVELLEIDPALHKMRLKNVICLKKCLEEHNIEREQIKNCPKILLLDEIDFLKEWNLITTSPKLKVFLKHPLVLRIFMQNDRINNRLEYLRYLNVSHVNMDYLIKTPDDFERCIKSGIFKYRAKDINMTLSRHSGINPARVEKLLSIHPFWRRIELFSICNTLNYLKSKFNIADIENNLYLILYHKDKVESVLENLIHENKLLDDSNRYTSSQLLALCAYEIEKKFNFTGDGVWNTNNQQQLLITHE</sequence>
<name>A0AA39C7P1_9HYME</name>
<dbReference type="AlphaFoldDB" id="A0AA39C7P1"/>
<comment type="caution">
    <text evidence="1">The sequence shown here is derived from an EMBL/GenBank/DDBJ whole genome shotgun (WGS) entry which is preliminary data.</text>
</comment>
<gene>
    <name evidence="1" type="ORF">PV328_010266</name>
</gene>
<evidence type="ECO:0000313" key="1">
    <source>
        <dbReference type="EMBL" id="KAK0159383.1"/>
    </source>
</evidence>
<evidence type="ECO:0000313" key="2">
    <source>
        <dbReference type="Proteomes" id="UP001168990"/>
    </source>
</evidence>
<keyword evidence="2" id="KW-1185">Reference proteome</keyword>